<keyword evidence="2" id="KW-1185">Reference proteome</keyword>
<sequence length="89" mass="10048">MRRASAHVATAAAICVKTMASGRNDFRSRGRTGARAPSTPPRIRLIIVQTEERSTQHYQKEAKFIWERVILREKGDASCKRVRNPHGCT</sequence>
<proteinExistence type="predicted"/>
<dbReference type="AlphaFoldDB" id="A0A4U5M0D6"/>
<evidence type="ECO:0000313" key="2">
    <source>
        <dbReference type="Proteomes" id="UP000298663"/>
    </source>
</evidence>
<comment type="caution">
    <text evidence="1">The sequence shown here is derived from an EMBL/GenBank/DDBJ whole genome shotgun (WGS) entry which is preliminary data.</text>
</comment>
<reference evidence="1 2" key="2">
    <citation type="journal article" date="2019" name="G3 (Bethesda)">
        <title>Hybrid Assembly of the Genome of the Entomopathogenic Nematode Steinernema carpocapsae Identifies the X-Chromosome.</title>
        <authorList>
            <person name="Serra L."/>
            <person name="Macchietto M."/>
            <person name="Macias-Munoz A."/>
            <person name="McGill C.J."/>
            <person name="Rodriguez I.M."/>
            <person name="Rodriguez B."/>
            <person name="Murad R."/>
            <person name="Mortazavi A."/>
        </authorList>
    </citation>
    <scope>NUCLEOTIDE SEQUENCE [LARGE SCALE GENOMIC DNA]</scope>
    <source>
        <strain evidence="1 2">ALL</strain>
    </source>
</reference>
<name>A0A4U5M0D6_STECR</name>
<dbReference type="EMBL" id="AZBU02000010">
    <property type="protein sequence ID" value="TKR62062.1"/>
    <property type="molecule type" value="Genomic_DNA"/>
</dbReference>
<protein>
    <submittedName>
        <fullName evidence="1">Uncharacterized protein</fullName>
    </submittedName>
</protein>
<gene>
    <name evidence="1" type="ORF">L596_026069</name>
</gene>
<reference evidence="1 2" key="1">
    <citation type="journal article" date="2015" name="Genome Biol.">
        <title>Comparative genomics of Steinernema reveals deeply conserved gene regulatory networks.</title>
        <authorList>
            <person name="Dillman A.R."/>
            <person name="Macchietto M."/>
            <person name="Porter C.F."/>
            <person name="Rogers A."/>
            <person name="Williams B."/>
            <person name="Antoshechkin I."/>
            <person name="Lee M.M."/>
            <person name="Goodwin Z."/>
            <person name="Lu X."/>
            <person name="Lewis E.E."/>
            <person name="Goodrich-Blair H."/>
            <person name="Stock S.P."/>
            <person name="Adams B.J."/>
            <person name="Sternberg P.W."/>
            <person name="Mortazavi A."/>
        </authorList>
    </citation>
    <scope>NUCLEOTIDE SEQUENCE [LARGE SCALE GENOMIC DNA]</scope>
    <source>
        <strain evidence="1 2">ALL</strain>
    </source>
</reference>
<evidence type="ECO:0000313" key="1">
    <source>
        <dbReference type="EMBL" id="TKR62062.1"/>
    </source>
</evidence>
<organism evidence="1 2">
    <name type="scientific">Steinernema carpocapsae</name>
    <name type="common">Entomopathogenic nematode</name>
    <dbReference type="NCBI Taxonomy" id="34508"/>
    <lineage>
        <taxon>Eukaryota</taxon>
        <taxon>Metazoa</taxon>
        <taxon>Ecdysozoa</taxon>
        <taxon>Nematoda</taxon>
        <taxon>Chromadorea</taxon>
        <taxon>Rhabditida</taxon>
        <taxon>Tylenchina</taxon>
        <taxon>Panagrolaimomorpha</taxon>
        <taxon>Strongyloidoidea</taxon>
        <taxon>Steinernematidae</taxon>
        <taxon>Steinernema</taxon>
    </lineage>
</organism>
<accession>A0A4U5M0D6</accession>
<dbReference type="Proteomes" id="UP000298663">
    <property type="component" value="Unassembled WGS sequence"/>
</dbReference>